<dbReference type="PANTHER" id="PTHR11375">
    <property type="entry name" value="ACIDIC LEUCINE-RICH NUCLEAR PHOSPHOPROTEIN 32"/>
    <property type="match status" value="1"/>
</dbReference>
<feature type="compositionally biased region" description="Basic residues" evidence="4">
    <location>
        <begin position="215"/>
        <end position="225"/>
    </location>
</feature>
<proteinExistence type="inferred from homology"/>
<comment type="similarity">
    <text evidence="3">Belongs to the ANP32 family.</text>
</comment>
<dbReference type="InterPro" id="IPR045081">
    <property type="entry name" value="AN32"/>
</dbReference>
<feature type="compositionally biased region" description="Acidic residues" evidence="4">
    <location>
        <begin position="194"/>
        <end position="205"/>
    </location>
</feature>
<dbReference type="PROSITE" id="PS51450">
    <property type="entry name" value="LRR"/>
    <property type="match status" value="1"/>
</dbReference>
<keyword evidence="2" id="KW-0677">Repeat</keyword>
<evidence type="ECO:0000256" key="2">
    <source>
        <dbReference type="ARBA" id="ARBA00022737"/>
    </source>
</evidence>
<dbReference type="PANTHER" id="PTHR11375:SF0">
    <property type="entry name" value="ACIDIC LEUCINE-RICH NUCLEAR PHOSPHOPROTEIN 32 FAMILY MEMBER A"/>
    <property type="match status" value="1"/>
</dbReference>
<name>A0A6V7NLU1_ANACO</name>
<evidence type="ECO:0000256" key="4">
    <source>
        <dbReference type="SAM" id="MobiDB-lite"/>
    </source>
</evidence>
<evidence type="ECO:0000256" key="3">
    <source>
        <dbReference type="ARBA" id="ARBA00025777"/>
    </source>
</evidence>
<dbReference type="GO" id="GO:0005634">
    <property type="term" value="C:nucleus"/>
    <property type="evidence" value="ECO:0007669"/>
    <property type="project" value="TreeGrafter"/>
</dbReference>
<organism evidence="5">
    <name type="scientific">Ananas comosus var. bracteatus</name>
    <name type="common">red pineapple</name>
    <dbReference type="NCBI Taxonomy" id="296719"/>
    <lineage>
        <taxon>Eukaryota</taxon>
        <taxon>Viridiplantae</taxon>
        <taxon>Streptophyta</taxon>
        <taxon>Embryophyta</taxon>
        <taxon>Tracheophyta</taxon>
        <taxon>Spermatophyta</taxon>
        <taxon>Magnoliopsida</taxon>
        <taxon>Liliopsida</taxon>
        <taxon>Poales</taxon>
        <taxon>Bromeliaceae</taxon>
        <taxon>Bromelioideae</taxon>
        <taxon>Ananas</taxon>
    </lineage>
</organism>
<dbReference type="GO" id="GO:0042393">
    <property type="term" value="F:histone binding"/>
    <property type="evidence" value="ECO:0007669"/>
    <property type="project" value="TreeGrafter"/>
</dbReference>
<reference evidence="5" key="1">
    <citation type="submission" date="2020-07" db="EMBL/GenBank/DDBJ databases">
        <authorList>
            <person name="Lin J."/>
        </authorList>
    </citation>
    <scope>NUCLEOTIDE SEQUENCE</scope>
</reference>
<feature type="compositionally biased region" description="Basic residues" evidence="4">
    <location>
        <begin position="85"/>
        <end position="96"/>
    </location>
</feature>
<protein>
    <submittedName>
        <fullName evidence="5">Uncharacterized protein</fullName>
    </submittedName>
</protein>
<dbReference type="AlphaFoldDB" id="A0A6V7NLU1"/>
<feature type="region of interest" description="Disordered" evidence="4">
    <location>
        <begin position="176"/>
        <end position="227"/>
    </location>
</feature>
<evidence type="ECO:0000256" key="1">
    <source>
        <dbReference type="ARBA" id="ARBA00022614"/>
    </source>
</evidence>
<feature type="compositionally biased region" description="Basic residues" evidence="4">
    <location>
        <begin position="176"/>
        <end position="190"/>
    </location>
</feature>
<dbReference type="EMBL" id="LR862139">
    <property type="protein sequence ID" value="CAD1819570.1"/>
    <property type="molecule type" value="Genomic_DNA"/>
</dbReference>
<evidence type="ECO:0000313" key="5">
    <source>
        <dbReference type="EMBL" id="CAD1819570.1"/>
    </source>
</evidence>
<dbReference type="Gene3D" id="3.80.10.10">
    <property type="entry name" value="Ribonuclease Inhibitor"/>
    <property type="match status" value="1"/>
</dbReference>
<sequence>MWEACGKWEDAVAAALKPSTSAAPPPPPPRTLTLDGAVKCSNGRLPRRRSSSGSRRSSSSPSPTFASARSRGSAPPAAPAPRPLRQPRRRRARRARRRGLAALRHLDLSNNRIAAAEDLAPLAALGLESLDLYECPVTRVEGYRSKVFGMIPSLKYLDKIDADGKERLIRTMRRRMRKRTKRRMRRRSTRRKEEDEEEEEEEEEDGRGVTEKAKTMRAMKKKVKAKSLMSTGKIRAAMAPHQIHTLRRIRGRGMKKVILNGKSNESSRPLNTTSG</sequence>
<dbReference type="InterPro" id="IPR032675">
    <property type="entry name" value="LRR_dom_sf"/>
</dbReference>
<keyword evidence="1" id="KW-0433">Leucine-rich repeat</keyword>
<accession>A0A6V7NLU1</accession>
<feature type="compositionally biased region" description="Low complexity" evidence="4">
    <location>
        <begin position="51"/>
        <end position="75"/>
    </location>
</feature>
<feature type="region of interest" description="Disordered" evidence="4">
    <location>
        <begin position="16"/>
        <end position="96"/>
    </location>
</feature>
<gene>
    <name evidence="5" type="ORF">CB5_LOCUS2781</name>
</gene>
<dbReference type="InterPro" id="IPR001611">
    <property type="entry name" value="Leu-rich_rpt"/>
</dbReference>
<dbReference type="SUPFAM" id="SSF52058">
    <property type="entry name" value="L domain-like"/>
    <property type="match status" value="1"/>
</dbReference>